<protein>
    <submittedName>
        <fullName evidence="2">Uncharacterized protein</fullName>
    </submittedName>
</protein>
<evidence type="ECO:0000256" key="1">
    <source>
        <dbReference type="SAM" id="Phobius"/>
    </source>
</evidence>
<keyword evidence="1" id="KW-0812">Transmembrane</keyword>
<feature type="transmembrane region" description="Helical" evidence="1">
    <location>
        <begin position="147"/>
        <end position="167"/>
    </location>
</feature>
<proteinExistence type="predicted"/>
<evidence type="ECO:0000313" key="2">
    <source>
        <dbReference type="EMBL" id="KAF7345336.1"/>
    </source>
</evidence>
<reference evidence="2" key="1">
    <citation type="submission" date="2020-05" db="EMBL/GenBank/DDBJ databases">
        <title>Mycena genomes resolve the evolution of fungal bioluminescence.</title>
        <authorList>
            <person name="Tsai I.J."/>
        </authorList>
    </citation>
    <scope>NUCLEOTIDE SEQUENCE</scope>
    <source>
        <strain evidence="2">160909Yilan</strain>
    </source>
</reference>
<keyword evidence="3" id="KW-1185">Reference proteome</keyword>
<keyword evidence="1" id="KW-0472">Membrane</keyword>
<organism evidence="2 3">
    <name type="scientific">Mycena sanguinolenta</name>
    <dbReference type="NCBI Taxonomy" id="230812"/>
    <lineage>
        <taxon>Eukaryota</taxon>
        <taxon>Fungi</taxon>
        <taxon>Dikarya</taxon>
        <taxon>Basidiomycota</taxon>
        <taxon>Agaricomycotina</taxon>
        <taxon>Agaricomycetes</taxon>
        <taxon>Agaricomycetidae</taxon>
        <taxon>Agaricales</taxon>
        <taxon>Marasmiineae</taxon>
        <taxon>Mycenaceae</taxon>
        <taxon>Mycena</taxon>
    </lineage>
</organism>
<name>A0A8H6XRX2_9AGAR</name>
<accession>A0A8H6XRX2</accession>
<comment type="caution">
    <text evidence="2">The sequence shown here is derived from an EMBL/GenBank/DDBJ whole genome shotgun (WGS) entry which is preliminary data.</text>
</comment>
<feature type="transmembrane region" description="Helical" evidence="1">
    <location>
        <begin position="116"/>
        <end position="135"/>
    </location>
</feature>
<dbReference type="EMBL" id="JACAZH010000020">
    <property type="protein sequence ID" value="KAF7345336.1"/>
    <property type="molecule type" value="Genomic_DNA"/>
</dbReference>
<keyword evidence="1" id="KW-1133">Transmembrane helix</keyword>
<dbReference type="Proteomes" id="UP000623467">
    <property type="component" value="Unassembled WGS sequence"/>
</dbReference>
<dbReference type="AlphaFoldDB" id="A0A8H6XRX2"/>
<evidence type="ECO:0000313" key="3">
    <source>
        <dbReference type="Proteomes" id="UP000623467"/>
    </source>
</evidence>
<sequence>MTDTGGNAGIAFGPGERAEIREIGVRDILSRDIPLIMIGGTGGRGSGVGHGTGGAGGVGEDREVGQGPRLKHIEQLTMRGRRFRGFCWLTIVSPFVVDDEDLEWDEARLKRRLASLRWVSIIDIFLLAFSTFLILSNLHDNSLGYRFAMLSNVFSCCAWLYAMILLVSHERGSLSQLFLHSTQVDTYLWLMESDHHDVSTSCVDGVGAPKPRSQHPLLFDWQISD</sequence>
<gene>
    <name evidence="2" type="ORF">MSAN_01910500</name>
</gene>